<protein>
    <submittedName>
        <fullName evidence="2">Uncharacterized protein</fullName>
    </submittedName>
</protein>
<name>X1FDH7_9ZZZZ</name>
<evidence type="ECO:0000256" key="1">
    <source>
        <dbReference type="SAM" id="Phobius"/>
    </source>
</evidence>
<keyword evidence="1" id="KW-0812">Transmembrane</keyword>
<keyword evidence="1" id="KW-1133">Transmembrane helix</keyword>
<dbReference type="AlphaFoldDB" id="X1FDH7"/>
<sequence length="189" mass="20580">MEIPQLEAKTLIIDIKLTRGLTALLIFSLLVGALLGYLLLAHESAAASTRLASGTLSTGMRRFYMTKTQYDGSQAASPTVCAEGYHFASLWEILGVSNLEYEQSLGETQDDSAEGPPASIFGWVRTGFFDDTSTTAGKANCSVWSTTSGNGTTAALVQDWTDPSSQEIHVWDVEYYGCSMTWHVWCVED</sequence>
<gene>
    <name evidence="2" type="ORF">S03H2_11715</name>
</gene>
<comment type="caution">
    <text evidence="2">The sequence shown here is derived from an EMBL/GenBank/DDBJ whole genome shotgun (WGS) entry which is preliminary data.</text>
</comment>
<keyword evidence="1" id="KW-0472">Membrane</keyword>
<proteinExistence type="predicted"/>
<feature type="transmembrane region" description="Helical" evidence="1">
    <location>
        <begin position="21"/>
        <end position="40"/>
    </location>
</feature>
<evidence type="ECO:0000313" key="2">
    <source>
        <dbReference type="EMBL" id="GAH43701.1"/>
    </source>
</evidence>
<dbReference type="EMBL" id="BARU01005968">
    <property type="protein sequence ID" value="GAH43701.1"/>
    <property type="molecule type" value="Genomic_DNA"/>
</dbReference>
<reference evidence="2" key="1">
    <citation type="journal article" date="2014" name="Front. Microbiol.">
        <title>High frequency of phylogenetically diverse reductive dehalogenase-homologous genes in deep subseafloor sedimentary metagenomes.</title>
        <authorList>
            <person name="Kawai M."/>
            <person name="Futagami T."/>
            <person name="Toyoda A."/>
            <person name="Takaki Y."/>
            <person name="Nishi S."/>
            <person name="Hori S."/>
            <person name="Arai W."/>
            <person name="Tsubouchi T."/>
            <person name="Morono Y."/>
            <person name="Uchiyama I."/>
            <person name="Ito T."/>
            <person name="Fujiyama A."/>
            <person name="Inagaki F."/>
            <person name="Takami H."/>
        </authorList>
    </citation>
    <scope>NUCLEOTIDE SEQUENCE</scope>
    <source>
        <strain evidence="2">Expedition CK06-06</strain>
    </source>
</reference>
<organism evidence="2">
    <name type="scientific">marine sediment metagenome</name>
    <dbReference type="NCBI Taxonomy" id="412755"/>
    <lineage>
        <taxon>unclassified sequences</taxon>
        <taxon>metagenomes</taxon>
        <taxon>ecological metagenomes</taxon>
    </lineage>
</organism>
<accession>X1FDH7</accession>